<gene>
    <name evidence="1" type="ORF">ABA45_10345</name>
</gene>
<dbReference type="Proteomes" id="UP000036406">
    <property type="component" value="Chromosome"/>
</dbReference>
<organism evidence="1 2">
    <name type="scientific">Marinobacter psychrophilus</name>
    <dbReference type="NCBI Taxonomy" id="330734"/>
    <lineage>
        <taxon>Bacteria</taxon>
        <taxon>Pseudomonadati</taxon>
        <taxon>Pseudomonadota</taxon>
        <taxon>Gammaproteobacteria</taxon>
        <taxon>Pseudomonadales</taxon>
        <taxon>Marinobacteraceae</taxon>
        <taxon>Marinobacter</taxon>
    </lineage>
</organism>
<dbReference type="PANTHER" id="PTHR36932:SF1">
    <property type="entry name" value="CAPSULAR POLYSACCHARIDE BIOSYNTHESIS PROTEIN"/>
    <property type="match status" value="1"/>
</dbReference>
<dbReference type="AlphaFoldDB" id="A0A0H4I4W0"/>
<protein>
    <recommendedName>
        <fullName evidence="3">Capsule biosynthesis protein CapK</fullName>
    </recommendedName>
</protein>
<dbReference type="PANTHER" id="PTHR36932">
    <property type="entry name" value="CAPSULAR POLYSACCHARIDE BIOSYNTHESIS PROTEIN"/>
    <property type="match status" value="1"/>
</dbReference>
<keyword evidence="2" id="KW-1185">Reference proteome</keyword>
<dbReference type="SUPFAM" id="SSF56801">
    <property type="entry name" value="Acetyl-CoA synthetase-like"/>
    <property type="match status" value="1"/>
</dbReference>
<dbReference type="PATRIC" id="fig|330734.3.peg.2175"/>
<proteinExistence type="predicted"/>
<dbReference type="RefSeq" id="WP_048385895.1">
    <property type="nucleotide sequence ID" value="NZ_CP011494.1"/>
</dbReference>
<sequence>MKSHLPERLYLSSPVWLQNLMVSVYGYMEHKRRYEGEYGAFLKHLRNNKLVKLQENKLLQKKLLEATLASATKNVPAYQHLCSAQPKLSDFPLLDRQQVANNTEQFVSSEFDVKNLLALYTGGSSASPLKVYISKTTRQKTYSFWQLFYDNMDFNIGDRKASFVGRKLQEPDNNLPPFWRYNITDRQLLFSSYHMEEANLPHYIEKLNTFKPKVIEGYPFSIYRIAEHILNNSLTLSYTPTGISTSSENLSKHHRGVIERAFNCRVFDQYGSAESVVFASECEHGTMHIEPEYGIIEVLTESGEITPTGTGELIATTLLNDAMPLIRYRIGDLGVIAEESCLCGRETFALKELHGKVGAVVINEGRQAPTAAIAIAFEYLEGIKNAQIIQNVPGAVIVKLVKKPDFNPKSEDFMIWELRKMLGESLKIKVEYVDGIPPESNGKYKMVIQNLYQ</sequence>
<accession>A0A0H4I4W0</accession>
<dbReference type="EMBL" id="CP011494">
    <property type="protein sequence ID" value="AKO52755.1"/>
    <property type="molecule type" value="Genomic_DNA"/>
</dbReference>
<evidence type="ECO:0000313" key="1">
    <source>
        <dbReference type="EMBL" id="AKO52755.1"/>
    </source>
</evidence>
<reference evidence="1 2" key="1">
    <citation type="submission" date="2015-05" db="EMBL/GenBank/DDBJ databases">
        <title>Complete genome of Marinobacter psychrophilus strain 20041T isolated from sea-ice of the Canadian Basin.</title>
        <authorList>
            <person name="Song L."/>
            <person name="Ren L."/>
            <person name="Yu Y."/>
            <person name="Wang X."/>
        </authorList>
    </citation>
    <scope>NUCLEOTIDE SEQUENCE [LARGE SCALE GENOMIC DNA]</scope>
    <source>
        <strain evidence="1 2">20041</strain>
    </source>
</reference>
<evidence type="ECO:0000313" key="2">
    <source>
        <dbReference type="Proteomes" id="UP000036406"/>
    </source>
</evidence>
<name>A0A0H4I4W0_9GAMM</name>
<dbReference type="InterPro" id="IPR042099">
    <property type="entry name" value="ANL_N_sf"/>
</dbReference>
<dbReference type="STRING" id="330734.ABA45_10345"/>
<dbReference type="InterPro" id="IPR053158">
    <property type="entry name" value="CapK_Type1_Caps_Biosynth"/>
</dbReference>
<evidence type="ECO:0008006" key="3">
    <source>
        <dbReference type="Google" id="ProtNLM"/>
    </source>
</evidence>
<dbReference type="KEGG" id="mpq:ABA45_10345"/>
<dbReference type="Gene3D" id="3.40.50.12780">
    <property type="entry name" value="N-terminal domain of ligase-like"/>
    <property type="match status" value="1"/>
</dbReference>